<gene>
    <name evidence="1" type="ORF">GCM10011372_17620</name>
</gene>
<dbReference type="InterPro" id="IPR027417">
    <property type="entry name" value="P-loop_NTPase"/>
</dbReference>
<dbReference type="GO" id="GO:0016301">
    <property type="term" value="F:kinase activity"/>
    <property type="evidence" value="ECO:0007669"/>
    <property type="project" value="UniProtKB-KW"/>
</dbReference>
<keyword evidence="1" id="KW-0418">Kinase</keyword>
<dbReference type="SUPFAM" id="SSF52540">
    <property type="entry name" value="P-loop containing nucleoside triphosphate hydrolases"/>
    <property type="match status" value="1"/>
</dbReference>
<keyword evidence="1" id="KW-0808">Transferase</keyword>
<proteinExistence type="predicted"/>
<dbReference type="EMBL" id="BMMD01000008">
    <property type="protein sequence ID" value="GGJ79675.1"/>
    <property type="molecule type" value="Genomic_DNA"/>
</dbReference>
<evidence type="ECO:0000313" key="1">
    <source>
        <dbReference type="EMBL" id="GGJ79675.1"/>
    </source>
</evidence>
<comment type="caution">
    <text evidence="1">The sequence shown here is derived from an EMBL/GenBank/DDBJ whole genome shotgun (WGS) entry which is preliminary data.</text>
</comment>
<name>A0A917PI05_9MICO</name>
<dbReference type="RefSeq" id="WP_229662213.1">
    <property type="nucleotide sequence ID" value="NZ_BAABFW010000001.1"/>
</dbReference>
<dbReference type="AlphaFoldDB" id="A0A917PI05"/>
<reference evidence="1" key="2">
    <citation type="submission" date="2020-09" db="EMBL/GenBank/DDBJ databases">
        <authorList>
            <person name="Sun Q."/>
            <person name="Zhou Y."/>
        </authorList>
    </citation>
    <scope>NUCLEOTIDE SEQUENCE</scope>
    <source>
        <strain evidence="1">CGMCC 1.8984</strain>
    </source>
</reference>
<reference evidence="1" key="1">
    <citation type="journal article" date="2014" name="Int. J. Syst. Evol. Microbiol.">
        <title>Complete genome sequence of Corynebacterium casei LMG S-19264T (=DSM 44701T), isolated from a smear-ripened cheese.</title>
        <authorList>
            <consortium name="US DOE Joint Genome Institute (JGI-PGF)"/>
            <person name="Walter F."/>
            <person name="Albersmeier A."/>
            <person name="Kalinowski J."/>
            <person name="Ruckert C."/>
        </authorList>
    </citation>
    <scope>NUCLEOTIDE SEQUENCE</scope>
    <source>
        <strain evidence="1">CGMCC 1.8984</strain>
    </source>
</reference>
<accession>A0A917PI05</accession>
<dbReference type="Gene3D" id="3.40.50.300">
    <property type="entry name" value="P-loop containing nucleotide triphosphate hydrolases"/>
    <property type="match status" value="1"/>
</dbReference>
<dbReference type="Proteomes" id="UP000636956">
    <property type="component" value="Unassembled WGS sequence"/>
</dbReference>
<protein>
    <submittedName>
        <fullName evidence="1">Adenylate kinase</fullName>
    </submittedName>
</protein>
<organism evidence="1 2">
    <name type="scientific">Agromyces bauzanensis</name>
    <dbReference type="NCBI Taxonomy" id="1308924"/>
    <lineage>
        <taxon>Bacteria</taxon>
        <taxon>Bacillati</taxon>
        <taxon>Actinomycetota</taxon>
        <taxon>Actinomycetes</taxon>
        <taxon>Micrococcales</taxon>
        <taxon>Microbacteriaceae</taxon>
        <taxon>Agromyces</taxon>
    </lineage>
</organism>
<sequence>MSGREVGVDRVATASVGAVLEQVRGVRRPLVLIDGPSGAGKSTLADAVRVAWPGSAPRLVRLDDVYPGWSGLERAGAVLARTLVPPVRRGGVGRWRRWDWARARPGALERLRPGGPLIVEGCGAFVVGDGAPEVVRVWVDAPDALRKRRALDRDDGAYDAFWELWEHQWRRYVHRTSPERRADVRVRAVPDAPPR</sequence>
<keyword evidence="2" id="KW-1185">Reference proteome</keyword>
<evidence type="ECO:0000313" key="2">
    <source>
        <dbReference type="Proteomes" id="UP000636956"/>
    </source>
</evidence>